<reference evidence="2 3" key="1">
    <citation type="submission" date="2017-07" db="EMBL/GenBank/DDBJ databases">
        <title>Tamlnaduibacter salinus (Mi-7) genome sequencing.</title>
        <authorList>
            <person name="Verma A."/>
            <person name="Krishnamurthi S."/>
        </authorList>
    </citation>
    <scope>NUCLEOTIDE SEQUENCE [LARGE SCALE GENOMIC DNA]</scope>
    <source>
        <strain evidence="2 3">Mi-7</strain>
    </source>
</reference>
<dbReference type="RefSeq" id="WP_095610431.1">
    <property type="nucleotide sequence ID" value="NZ_NMPM01000020.1"/>
</dbReference>
<protein>
    <submittedName>
        <fullName evidence="2">Phospholipid methyltransferase</fullName>
    </submittedName>
</protein>
<evidence type="ECO:0000259" key="1">
    <source>
        <dbReference type="Pfam" id="PF08242"/>
    </source>
</evidence>
<evidence type="ECO:0000313" key="2">
    <source>
        <dbReference type="EMBL" id="PAV26628.1"/>
    </source>
</evidence>
<name>A0A2A2I5F5_9GAMM</name>
<dbReference type="EMBL" id="NMPM01000020">
    <property type="protein sequence ID" value="PAV26628.1"/>
    <property type="molecule type" value="Genomic_DNA"/>
</dbReference>
<dbReference type="InterPro" id="IPR013217">
    <property type="entry name" value="Methyltransf_12"/>
</dbReference>
<accession>A0A2A2I5F5</accession>
<dbReference type="AlphaFoldDB" id="A0A2A2I5F5"/>
<organism evidence="2 3">
    <name type="scientific">Tamilnaduibacter salinus</name>
    <dbReference type="NCBI Taxonomy" id="1484056"/>
    <lineage>
        <taxon>Bacteria</taxon>
        <taxon>Pseudomonadati</taxon>
        <taxon>Pseudomonadota</taxon>
        <taxon>Gammaproteobacteria</taxon>
        <taxon>Pseudomonadales</taxon>
        <taxon>Marinobacteraceae</taxon>
        <taxon>Tamilnaduibacter</taxon>
    </lineage>
</organism>
<dbReference type="CDD" id="cd02440">
    <property type="entry name" value="AdoMet_MTases"/>
    <property type="match status" value="1"/>
</dbReference>
<dbReference type="InterPro" id="IPR029063">
    <property type="entry name" value="SAM-dependent_MTases_sf"/>
</dbReference>
<dbReference type="GO" id="GO:0008168">
    <property type="term" value="F:methyltransferase activity"/>
    <property type="evidence" value="ECO:0007669"/>
    <property type="project" value="UniProtKB-KW"/>
</dbReference>
<keyword evidence="2" id="KW-0808">Transferase</keyword>
<keyword evidence="3" id="KW-1185">Reference proteome</keyword>
<sequence>MRKHWRFIRKFIESPAQIGSVLPSSRMLVGSMMEAVDWQRANTVVELGAGTGVVTQAINRLRSPQSRFYCFEQDPHMRTDLMSRFPGVWLERDAFELEQVLKQRGPGQADCIVSCLPFANLDDTAREHLLAVIHRTLSPGGLFIAFQYSRQLLPYLSAIYDDVDTRWVMLNMPPACVYICRKKQP</sequence>
<dbReference type="Gene3D" id="3.40.50.150">
    <property type="entry name" value="Vaccinia Virus protein VP39"/>
    <property type="match status" value="1"/>
</dbReference>
<evidence type="ECO:0000313" key="3">
    <source>
        <dbReference type="Proteomes" id="UP000218332"/>
    </source>
</evidence>
<dbReference type="GO" id="GO:0032259">
    <property type="term" value="P:methylation"/>
    <property type="evidence" value="ECO:0007669"/>
    <property type="project" value="UniProtKB-KW"/>
</dbReference>
<gene>
    <name evidence="2" type="ORF">CF392_05325</name>
</gene>
<dbReference type="SUPFAM" id="SSF53335">
    <property type="entry name" value="S-adenosyl-L-methionine-dependent methyltransferases"/>
    <property type="match status" value="1"/>
</dbReference>
<feature type="domain" description="Methyltransferase type 12" evidence="1">
    <location>
        <begin position="45"/>
        <end position="143"/>
    </location>
</feature>
<dbReference type="Proteomes" id="UP000218332">
    <property type="component" value="Unassembled WGS sequence"/>
</dbReference>
<dbReference type="Pfam" id="PF08242">
    <property type="entry name" value="Methyltransf_12"/>
    <property type="match status" value="1"/>
</dbReference>
<keyword evidence="2" id="KW-0489">Methyltransferase</keyword>
<proteinExistence type="predicted"/>
<comment type="caution">
    <text evidence="2">The sequence shown here is derived from an EMBL/GenBank/DDBJ whole genome shotgun (WGS) entry which is preliminary data.</text>
</comment>